<organism evidence="1">
    <name type="scientific">Rhizophora mucronata</name>
    <name type="common">Asiatic mangrove</name>
    <dbReference type="NCBI Taxonomy" id="61149"/>
    <lineage>
        <taxon>Eukaryota</taxon>
        <taxon>Viridiplantae</taxon>
        <taxon>Streptophyta</taxon>
        <taxon>Embryophyta</taxon>
        <taxon>Tracheophyta</taxon>
        <taxon>Spermatophyta</taxon>
        <taxon>Magnoliopsida</taxon>
        <taxon>eudicotyledons</taxon>
        <taxon>Gunneridae</taxon>
        <taxon>Pentapetalae</taxon>
        <taxon>rosids</taxon>
        <taxon>fabids</taxon>
        <taxon>Malpighiales</taxon>
        <taxon>Rhizophoraceae</taxon>
        <taxon>Rhizophora</taxon>
    </lineage>
</organism>
<evidence type="ECO:0000313" key="1">
    <source>
        <dbReference type="EMBL" id="MBW91551.1"/>
    </source>
</evidence>
<protein>
    <submittedName>
        <fullName evidence="1">Uncharacterized protein</fullName>
    </submittedName>
</protein>
<dbReference type="AlphaFoldDB" id="A0A2P2JDL0"/>
<reference evidence="1" key="1">
    <citation type="submission" date="2018-02" db="EMBL/GenBank/DDBJ databases">
        <title>Rhizophora mucronata_Transcriptome.</title>
        <authorList>
            <person name="Meera S.P."/>
            <person name="Sreeshan A."/>
            <person name="Augustine A."/>
        </authorList>
    </citation>
    <scope>NUCLEOTIDE SEQUENCE</scope>
    <source>
        <tissue evidence="1">Leaf</tissue>
    </source>
</reference>
<name>A0A2P2JDL0_RHIMU</name>
<proteinExistence type="predicted"/>
<dbReference type="EMBL" id="GGEC01011068">
    <property type="protein sequence ID" value="MBW91551.1"/>
    <property type="molecule type" value="Transcribed_RNA"/>
</dbReference>
<sequence length="109" mass="12446">MQLHHLHFGIRKLVEERAKEQGFLSPSRFSQEGSTDKEVMAHITQSLTGSMIILEWFLKCPMTTILLNLIKAEVVHIFLKCMIQGSEAGIHIGLKHVHGKAIRFVFHRS</sequence>
<accession>A0A2P2JDL0</accession>